<dbReference type="GO" id="GO:0005344">
    <property type="term" value="F:oxygen carrier activity"/>
    <property type="evidence" value="ECO:0007669"/>
    <property type="project" value="UniProtKB-KW"/>
</dbReference>
<dbReference type="KEGG" id="vas:GT360_15395"/>
<sequence length="133" mass="15409">MSYGESFRASYDRCNIDEDFLTFFLQHFCSTNPRFAERFCGVDSEQQTKMLKASIILVQNAAENPYIRNNVKSLAKRHKEMNLNIKPEELVAWRESLLATVANFDPLFDDDIDQAWRATLELGIEIMSKHAID</sequence>
<dbReference type="SUPFAM" id="SSF46458">
    <property type="entry name" value="Globin-like"/>
    <property type="match status" value="1"/>
</dbReference>
<keyword evidence="4" id="KW-1185">Reference proteome</keyword>
<evidence type="ECO:0000313" key="4">
    <source>
        <dbReference type="Proteomes" id="UP000464262"/>
    </source>
</evidence>
<protein>
    <submittedName>
        <fullName evidence="3">Globin</fullName>
    </submittedName>
</protein>
<dbReference type="InterPro" id="IPR012292">
    <property type="entry name" value="Globin/Proto"/>
</dbReference>
<keyword evidence="1" id="KW-0408">Iron</keyword>
<dbReference type="InterPro" id="IPR009050">
    <property type="entry name" value="Globin-like_sf"/>
</dbReference>
<dbReference type="EMBL" id="CP047476">
    <property type="protein sequence ID" value="QIA64949.1"/>
    <property type="molecule type" value="Genomic_DNA"/>
</dbReference>
<dbReference type="InterPro" id="IPR000971">
    <property type="entry name" value="Globin"/>
</dbReference>
<feature type="domain" description="Globin" evidence="2">
    <location>
        <begin position="46"/>
        <end position="121"/>
    </location>
</feature>
<name>A0A7Z2T5T2_9VIBR</name>
<keyword evidence="1" id="KW-0479">Metal-binding</keyword>
<reference evidence="3 4" key="1">
    <citation type="submission" date="2020-01" db="EMBL/GenBank/DDBJ databases">
        <title>Whole genome and functional gene identification of agarase of Vibrio HN897.</title>
        <authorList>
            <person name="Liu Y."/>
            <person name="Zhao Z."/>
        </authorList>
    </citation>
    <scope>NUCLEOTIDE SEQUENCE [LARGE SCALE GENOMIC DNA]</scope>
    <source>
        <strain evidence="3 4">HN897</strain>
    </source>
</reference>
<keyword evidence="1" id="KW-0349">Heme</keyword>
<dbReference type="Proteomes" id="UP000464262">
    <property type="component" value="Chromosome 2"/>
</dbReference>
<dbReference type="GO" id="GO:0019825">
    <property type="term" value="F:oxygen binding"/>
    <property type="evidence" value="ECO:0007669"/>
    <property type="project" value="InterPro"/>
</dbReference>
<dbReference type="AlphaFoldDB" id="A0A7Z2T5T2"/>
<organism evidence="3 4">
    <name type="scientific">Vibrio astriarenae</name>
    <dbReference type="NCBI Taxonomy" id="1481923"/>
    <lineage>
        <taxon>Bacteria</taxon>
        <taxon>Pseudomonadati</taxon>
        <taxon>Pseudomonadota</taxon>
        <taxon>Gammaproteobacteria</taxon>
        <taxon>Vibrionales</taxon>
        <taxon>Vibrionaceae</taxon>
        <taxon>Vibrio</taxon>
    </lineage>
</organism>
<dbReference type="Pfam" id="PF00042">
    <property type="entry name" value="Globin"/>
    <property type="match status" value="1"/>
</dbReference>
<keyword evidence="1" id="KW-0561">Oxygen transport</keyword>
<accession>A0A7Z2T5T2</accession>
<evidence type="ECO:0000256" key="1">
    <source>
        <dbReference type="RuleBase" id="RU000356"/>
    </source>
</evidence>
<gene>
    <name evidence="3" type="ORF">GT360_15395</name>
</gene>
<comment type="similarity">
    <text evidence="1">Belongs to the globin family.</text>
</comment>
<dbReference type="Gene3D" id="1.10.490.10">
    <property type="entry name" value="Globins"/>
    <property type="match status" value="1"/>
</dbReference>
<dbReference type="GO" id="GO:0020037">
    <property type="term" value="F:heme binding"/>
    <property type="evidence" value="ECO:0007669"/>
    <property type="project" value="InterPro"/>
</dbReference>
<keyword evidence="1" id="KW-0813">Transport</keyword>
<dbReference type="RefSeq" id="WP_164649849.1">
    <property type="nucleotide sequence ID" value="NZ_CP047476.1"/>
</dbReference>
<evidence type="ECO:0000313" key="3">
    <source>
        <dbReference type="EMBL" id="QIA64949.1"/>
    </source>
</evidence>
<evidence type="ECO:0000259" key="2">
    <source>
        <dbReference type="Pfam" id="PF00042"/>
    </source>
</evidence>
<proteinExistence type="inferred from homology"/>